<sequence>MSVTGLTLWSLESEWGTPEGKPIEACIRAKRRGVRAPPEPPPPPPTLTPESEAESEAIFAKMRYTGSNGHLDVVKYLIIMPFAFRI</sequence>
<organism evidence="2 3">
    <name type="scientific">Panagrellus redivivus</name>
    <name type="common">Microworm</name>
    <dbReference type="NCBI Taxonomy" id="6233"/>
    <lineage>
        <taxon>Eukaryota</taxon>
        <taxon>Metazoa</taxon>
        <taxon>Ecdysozoa</taxon>
        <taxon>Nematoda</taxon>
        <taxon>Chromadorea</taxon>
        <taxon>Rhabditida</taxon>
        <taxon>Tylenchina</taxon>
        <taxon>Panagrolaimomorpha</taxon>
        <taxon>Panagrolaimoidea</taxon>
        <taxon>Panagrolaimidae</taxon>
        <taxon>Panagrellus</taxon>
    </lineage>
</organism>
<feature type="compositionally biased region" description="Pro residues" evidence="1">
    <location>
        <begin position="37"/>
        <end position="47"/>
    </location>
</feature>
<feature type="region of interest" description="Disordered" evidence="1">
    <location>
        <begin position="31"/>
        <end position="52"/>
    </location>
</feature>
<dbReference type="WBParaSite" id="Pan_g16755.t1">
    <property type="protein sequence ID" value="Pan_g16755.t1"/>
    <property type="gene ID" value="Pan_g16755"/>
</dbReference>
<proteinExistence type="predicted"/>
<accession>A0A7E4V565</accession>
<dbReference type="AlphaFoldDB" id="A0A7E4V565"/>
<evidence type="ECO:0000313" key="2">
    <source>
        <dbReference type="Proteomes" id="UP000492821"/>
    </source>
</evidence>
<evidence type="ECO:0000313" key="3">
    <source>
        <dbReference type="WBParaSite" id="Pan_g16755.t1"/>
    </source>
</evidence>
<reference evidence="2" key="1">
    <citation type="journal article" date="2013" name="Genetics">
        <title>The draft genome and transcriptome of Panagrellus redivivus are shaped by the harsh demands of a free-living lifestyle.</title>
        <authorList>
            <person name="Srinivasan J."/>
            <person name="Dillman A.R."/>
            <person name="Macchietto M.G."/>
            <person name="Heikkinen L."/>
            <person name="Lakso M."/>
            <person name="Fracchia K.M."/>
            <person name="Antoshechkin I."/>
            <person name="Mortazavi A."/>
            <person name="Wong G."/>
            <person name="Sternberg P.W."/>
        </authorList>
    </citation>
    <scope>NUCLEOTIDE SEQUENCE [LARGE SCALE GENOMIC DNA]</scope>
    <source>
        <strain evidence="2">MT8872</strain>
    </source>
</reference>
<evidence type="ECO:0000256" key="1">
    <source>
        <dbReference type="SAM" id="MobiDB-lite"/>
    </source>
</evidence>
<protein>
    <submittedName>
        <fullName evidence="3">Uncharacterized protein</fullName>
    </submittedName>
</protein>
<dbReference type="Proteomes" id="UP000492821">
    <property type="component" value="Unassembled WGS sequence"/>
</dbReference>
<reference evidence="3" key="2">
    <citation type="submission" date="2020-10" db="UniProtKB">
        <authorList>
            <consortium name="WormBaseParasite"/>
        </authorList>
    </citation>
    <scope>IDENTIFICATION</scope>
</reference>
<name>A0A7E4V565_PANRE</name>
<keyword evidence="2" id="KW-1185">Reference proteome</keyword>